<dbReference type="AlphaFoldDB" id="A0A0L6U9R9"/>
<evidence type="ECO:0000256" key="1">
    <source>
        <dbReference type="SAM" id="MobiDB-lite"/>
    </source>
</evidence>
<keyword evidence="6" id="KW-1185">Reference proteome</keyword>
<evidence type="ECO:0000259" key="4">
    <source>
        <dbReference type="Pfam" id="PF22936"/>
    </source>
</evidence>
<feature type="compositionally biased region" description="Basic and acidic residues" evidence="1">
    <location>
        <begin position="247"/>
        <end position="257"/>
    </location>
</feature>
<evidence type="ECO:0000313" key="5">
    <source>
        <dbReference type="EMBL" id="KNZ45256.1"/>
    </source>
</evidence>
<dbReference type="Proteomes" id="UP000037035">
    <property type="component" value="Unassembled WGS sequence"/>
</dbReference>
<dbReference type="Pfam" id="PF22936">
    <property type="entry name" value="Pol_BBD"/>
    <property type="match status" value="1"/>
</dbReference>
<feature type="compositionally biased region" description="Polar residues" evidence="1">
    <location>
        <begin position="461"/>
        <end position="476"/>
    </location>
</feature>
<accession>A0A0L6U9R9</accession>
<feature type="compositionally biased region" description="Polar residues" evidence="1">
    <location>
        <begin position="218"/>
        <end position="232"/>
    </location>
</feature>
<reference evidence="5 6" key="1">
    <citation type="submission" date="2015-08" db="EMBL/GenBank/DDBJ databases">
        <title>Next Generation Sequencing and Analysis of the Genome of Puccinia sorghi L Schw, the Causal Agent of Maize Common Rust.</title>
        <authorList>
            <person name="Rochi L."/>
            <person name="Burguener G."/>
            <person name="Darino M."/>
            <person name="Turjanski A."/>
            <person name="Kreff E."/>
            <person name="Dieguez M.J."/>
            <person name="Sacco F."/>
        </authorList>
    </citation>
    <scope>NUCLEOTIDE SEQUENCE [LARGE SCALE GENOMIC DNA]</scope>
    <source>
        <strain evidence="5 6">RO10H11247</strain>
    </source>
</reference>
<protein>
    <submittedName>
        <fullName evidence="5">Uncharacterized protein</fullName>
    </submittedName>
</protein>
<keyword evidence="2" id="KW-0812">Transmembrane</keyword>
<feature type="compositionally biased region" description="Low complexity" evidence="1">
    <location>
        <begin position="451"/>
        <end position="460"/>
    </location>
</feature>
<dbReference type="EMBL" id="LAVV01013860">
    <property type="protein sequence ID" value="KNZ45256.1"/>
    <property type="molecule type" value="Genomic_DNA"/>
</dbReference>
<sequence>MDKAKMQRKFYNIGDQIILPSLAWDYILYLQHPSYPLKFHLGYYVFAANPVILATYTLCYTVTDLVLRMDLTLAISISSLCLYRSSQMLLPGMPVNLLLITLFPHQHPRFSSFTSFVVSSSLKFNDHAFSSPTSQSQRIRGYEPSLLCDSVQRPQHLSQIIMSYQRDSSWDRSALNARSSSKNRHAAQHNLSSYSFKSALGTATTHPESKNDDPGLGNLSTSNPSITINHPTPSAPRVTKPLPPGSRKQDPPAERGSSFDKELVKKFLFFTKMTQAMVPPAPSPKPTVRELSLVLNKWLPNVPKLNTNGDNYQTWIVMIQQALEGTLGYLIVLNEENLVLEPLEDQLLKTALLATIDDNIKIGVAESPSGLEGFRLIADTFTLRSRTLHIASKICFDQALSCLKNRLPAFFFIFPFRTWNLFPSSTSRLWIESLTSNRVLSNTHFTRDCSKPSASGSSSSGNFATRTAHPLTSNPFRSATAPPRSNFQANLAELPCTSEGHTPVDVPTIQSITLDEANPPVTSEELSALLGRGGRLFGLDSCASHTFTNDLSLLFDTAYLKNPLPLNVATNNMKSYVTTVGKMKIKNESGSITLNNVYYSPNATCTLLSAETLRLGGGKLHVNDLGNVSVSFPNGFTLQSFSVHRRWQIPAVVISDNPPVVFVPPIKASPPKYIDCGDSSITLFSASLKESDALMWHRRLGHISLKRIIKMCSAGDLPGLPSKLTNKDFICEDCLVSKSKRQRGNRLSDRGELESMDVIVSDVLGPFVEGFSGVQYIVVFRDLATTYSEGFLLRYKKDVERDGFSMFRPTTHFLSLPWPPFLTVISHL</sequence>
<dbReference type="OrthoDB" id="8053277at2759"/>
<feature type="domain" description="GAG-pre-integrase" evidence="3">
    <location>
        <begin position="685"/>
        <end position="739"/>
    </location>
</feature>
<evidence type="ECO:0000313" key="6">
    <source>
        <dbReference type="Proteomes" id="UP000037035"/>
    </source>
</evidence>
<dbReference type="InterPro" id="IPR054722">
    <property type="entry name" value="PolX-like_BBD"/>
</dbReference>
<keyword evidence="2" id="KW-1133">Transmembrane helix</keyword>
<name>A0A0L6U9R9_9BASI</name>
<organism evidence="5 6">
    <name type="scientific">Puccinia sorghi</name>
    <dbReference type="NCBI Taxonomy" id="27349"/>
    <lineage>
        <taxon>Eukaryota</taxon>
        <taxon>Fungi</taxon>
        <taxon>Dikarya</taxon>
        <taxon>Basidiomycota</taxon>
        <taxon>Pucciniomycotina</taxon>
        <taxon>Pucciniomycetes</taxon>
        <taxon>Pucciniales</taxon>
        <taxon>Pucciniaceae</taxon>
        <taxon>Puccinia</taxon>
    </lineage>
</organism>
<gene>
    <name evidence="5" type="ORF">VP01_832g5</name>
</gene>
<dbReference type="Pfam" id="PF13976">
    <property type="entry name" value="gag_pre-integrs"/>
    <property type="match status" value="1"/>
</dbReference>
<feature type="transmembrane region" description="Helical" evidence="2">
    <location>
        <begin position="41"/>
        <end position="67"/>
    </location>
</feature>
<proteinExistence type="predicted"/>
<comment type="caution">
    <text evidence="5">The sequence shown here is derived from an EMBL/GenBank/DDBJ whole genome shotgun (WGS) entry which is preliminary data.</text>
</comment>
<feature type="region of interest" description="Disordered" evidence="1">
    <location>
        <begin position="201"/>
        <end position="257"/>
    </location>
</feature>
<dbReference type="VEuPathDB" id="FungiDB:VP01_832g5"/>
<feature type="domain" description="Retrovirus-related Pol polyprotein from transposon TNT 1-94-like beta-barrel" evidence="4">
    <location>
        <begin position="539"/>
        <end position="614"/>
    </location>
</feature>
<dbReference type="InterPro" id="IPR025724">
    <property type="entry name" value="GAG-pre-integrase_dom"/>
</dbReference>
<evidence type="ECO:0000259" key="3">
    <source>
        <dbReference type="Pfam" id="PF13976"/>
    </source>
</evidence>
<feature type="region of interest" description="Disordered" evidence="1">
    <location>
        <begin position="446"/>
        <end position="476"/>
    </location>
</feature>
<evidence type="ECO:0000256" key="2">
    <source>
        <dbReference type="SAM" id="Phobius"/>
    </source>
</evidence>
<keyword evidence="2" id="KW-0472">Membrane</keyword>